<protein>
    <recommendedName>
        <fullName evidence="1">Intracellular proteinase inhibitor BsuPI domain-containing protein</fullName>
    </recommendedName>
</protein>
<feature type="domain" description="Intracellular proteinase inhibitor BsuPI" evidence="1">
    <location>
        <begin position="11"/>
        <end position="106"/>
    </location>
</feature>
<name>A0A8T4GC77_9EURY</name>
<evidence type="ECO:0000313" key="2">
    <source>
        <dbReference type="EMBL" id="MBP1921250.1"/>
    </source>
</evidence>
<dbReference type="AlphaFoldDB" id="A0A8T4GC77"/>
<keyword evidence="3" id="KW-1185">Reference proteome</keyword>
<dbReference type="EMBL" id="JAGGKQ010000001">
    <property type="protein sequence ID" value="MBP1921250.1"/>
    <property type="molecule type" value="Genomic_DNA"/>
</dbReference>
<dbReference type="Proteomes" id="UP000823588">
    <property type="component" value="Unassembled WGS sequence"/>
</dbReference>
<gene>
    <name evidence="2" type="ORF">J2751_000233</name>
</gene>
<accession>A0A8T4GC77</accession>
<reference evidence="2" key="1">
    <citation type="submission" date="2021-03" db="EMBL/GenBank/DDBJ databases">
        <title>Genomic Encyclopedia of Type Strains, Phase IV (KMG-IV): sequencing the most valuable type-strain genomes for metagenomic binning, comparative biology and taxonomic classification.</title>
        <authorList>
            <person name="Goeker M."/>
        </authorList>
    </citation>
    <scope>NUCLEOTIDE SEQUENCE</scope>
    <source>
        <strain evidence="2">DSM 23564</strain>
    </source>
</reference>
<comment type="caution">
    <text evidence="2">The sequence shown here is derived from an EMBL/GenBank/DDBJ whole genome shotgun (WGS) entry which is preliminary data.</text>
</comment>
<dbReference type="InterPro" id="IPR020481">
    <property type="entry name" value="Intracell_prot_inh_BsuPI"/>
</dbReference>
<dbReference type="Gene3D" id="2.60.40.2360">
    <property type="entry name" value="Intracellular proteinase inhibitor BsuPI"/>
    <property type="match status" value="1"/>
</dbReference>
<dbReference type="RefSeq" id="WP_209482624.1">
    <property type="nucleotide sequence ID" value="NZ_JAGGKQ010000001.1"/>
</dbReference>
<evidence type="ECO:0000313" key="3">
    <source>
        <dbReference type="Proteomes" id="UP000823588"/>
    </source>
</evidence>
<dbReference type="Pfam" id="PF12690">
    <property type="entry name" value="BsuPI"/>
    <property type="match status" value="1"/>
</dbReference>
<evidence type="ECO:0000259" key="1">
    <source>
        <dbReference type="Pfam" id="PF12690"/>
    </source>
</evidence>
<proteinExistence type="predicted"/>
<dbReference type="InterPro" id="IPR038144">
    <property type="entry name" value="IPI"/>
</dbReference>
<organism evidence="2 3">
    <name type="scientific">Halorubrum alkaliphilum</name>
    <dbReference type="NCBI Taxonomy" id="261290"/>
    <lineage>
        <taxon>Archaea</taxon>
        <taxon>Methanobacteriati</taxon>
        <taxon>Methanobacteriota</taxon>
        <taxon>Stenosarchaea group</taxon>
        <taxon>Halobacteria</taxon>
        <taxon>Halobacteriales</taxon>
        <taxon>Haloferacaceae</taxon>
        <taxon>Halorubrum</taxon>
    </lineage>
</organism>
<dbReference type="OrthoDB" id="311964at2157"/>
<sequence length="118" mass="12518">MLSTTLSATADSDADDDTSAVQLSLTVSNEGVDPLTLRFRTGQRADFIAHDADTGGQVWQHAEGRMFTQVLGSETLAPGESATYQGTWSDPPTGSYRVVGELAAEEHDATARTTVTVE</sequence>